<comment type="similarity">
    <text evidence="1">Belongs to the LysR transcriptional regulatory family.</text>
</comment>
<keyword evidence="3" id="KW-0238">DNA-binding</keyword>
<evidence type="ECO:0000256" key="4">
    <source>
        <dbReference type="ARBA" id="ARBA00023163"/>
    </source>
</evidence>
<keyword evidence="7" id="KW-1185">Reference proteome</keyword>
<feature type="domain" description="HTH lysR-type" evidence="5">
    <location>
        <begin position="7"/>
        <end position="63"/>
    </location>
</feature>
<evidence type="ECO:0000256" key="1">
    <source>
        <dbReference type="ARBA" id="ARBA00009437"/>
    </source>
</evidence>
<dbReference type="InterPro" id="IPR005119">
    <property type="entry name" value="LysR_subst-bd"/>
</dbReference>
<reference evidence="7" key="1">
    <citation type="submission" date="2018-09" db="EMBL/GenBank/DDBJ databases">
        <authorList>
            <person name="Kim I."/>
        </authorList>
    </citation>
    <scope>NUCLEOTIDE SEQUENCE [LARGE SCALE GENOMIC DNA]</scope>
    <source>
        <strain evidence="7">DD4a</strain>
    </source>
</reference>
<dbReference type="InterPro" id="IPR000847">
    <property type="entry name" value="LysR_HTH_N"/>
</dbReference>
<dbReference type="AlphaFoldDB" id="A0A3A1U2M2"/>
<proteinExistence type="inferred from homology"/>
<dbReference type="Pfam" id="PF03466">
    <property type="entry name" value="LysR_substrate"/>
    <property type="match status" value="1"/>
</dbReference>
<dbReference type="EMBL" id="QXTG01000001">
    <property type="protein sequence ID" value="RIX31094.1"/>
    <property type="molecule type" value="Genomic_DNA"/>
</dbReference>
<gene>
    <name evidence="6" type="ORF">D1781_06910</name>
</gene>
<dbReference type="GO" id="GO:0003677">
    <property type="term" value="F:DNA binding"/>
    <property type="evidence" value="ECO:0007669"/>
    <property type="project" value="UniProtKB-KW"/>
</dbReference>
<dbReference type="Gene3D" id="1.10.10.10">
    <property type="entry name" value="Winged helix-like DNA-binding domain superfamily/Winged helix DNA-binding domain"/>
    <property type="match status" value="1"/>
</dbReference>
<dbReference type="Gene3D" id="3.40.190.10">
    <property type="entry name" value="Periplasmic binding protein-like II"/>
    <property type="match status" value="2"/>
</dbReference>
<evidence type="ECO:0000259" key="5">
    <source>
        <dbReference type="PROSITE" id="PS50931"/>
    </source>
</evidence>
<dbReference type="SUPFAM" id="SSF53850">
    <property type="entry name" value="Periplasmic binding protein-like II"/>
    <property type="match status" value="1"/>
</dbReference>
<keyword evidence="4" id="KW-0804">Transcription</keyword>
<dbReference type="InterPro" id="IPR036388">
    <property type="entry name" value="WH-like_DNA-bd_sf"/>
</dbReference>
<dbReference type="Pfam" id="PF00126">
    <property type="entry name" value="HTH_1"/>
    <property type="match status" value="1"/>
</dbReference>
<dbReference type="Proteomes" id="UP000265742">
    <property type="component" value="Unassembled WGS sequence"/>
</dbReference>
<dbReference type="GO" id="GO:0003700">
    <property type="term" value="F:DNA-binding transcription factor activity"/>
    <property type="evidence" value="ECO:0007669"/>
    <property type="project" value="InterPro"/>
</dbReference>
<protein>
    <submittedName>
        <fullName evidence="6">LysR family transcriptional regulator</fullName>
    </submittedName>
</protein>
<dbReference type="PANTHER" id="PTHR30118:SF15">
    <property type="entry name" value="TRANSCRIPTIONAL REGULATORY PROTEIN"/>
    <property type="match status" value="1"/>
</dbReference>
<sequence length="305" mass="32885">MPRVDSDLRQLVALDALIELRSVTAAAALLNTSQPAMSRTLAAIRRTTGDAVLVREGARMVTTPYADSIRDEVRELVRRGQAVLTPVRTIEPERLTRSFVLRANDALATAVLPRISERFSALAPSATLRVVGEPTTSAEHVRGSEDAWLGEVREAQPGTRHEQLGTTELVVVGSRSAIPAEGLDIDVFAARRHVVVSRRGRTRDRIDDTLEALGRQRRVHLTTPTVGMALSVLGADHSTICVMPAICVGLALGTQGLRAVPLPFETAAVAATLSWAEHLHTDPAQQWFRSVVAGTTRTALATPPE</sequence>
<name>A0A3A1U2M2_9MICO</name>
<evidence type="ECO:0000313" key="6">
    <source>
        <dbReference type="EMBL" id="RIX31094.1"/>
    </source>
</evidence>
<accession>A0A3A1U2M2</accession>
<dbReference type="PANTHER" id="PTHR30118">
    <property type="entry name" value="HTH-TYPE TRANSCRIPTIONAL REGULATOR LEUO-RELATED"/>
    <property type="match status" value="1"/>
</dbReference>
<comment type="caution">
    <text evidence="6">The sequence shown here is derived from an EMBL/GenBank/DDBJ whole genome shotgun (WGS) entry which is preliminary data.</text>
</comment>
<dbReference type="InterPro" id="IPR050389">
    <property type="entry name" value="LysR-type_TF"/>
</dbReference>
<dbReference type="InterPro" id="IPR036390">
    <property type="entry name" value="WH_DNA-bd_sf"/>
</dbReference>
<evidence type="ECO:0000256" key="2">
    <source>
        <dbReference type="ARBA" id="ARBA00023015"/>
    </source>
</evidence>
<organism evidence="6 7">
    <name type="scientific">Amnibacterium setariae</name>
    <dbReference type="NCBI Taxonomy" id="2306585"/>
    <lineage>
        <taxon>Bacteria</taxon>
        <taxon>Bacillati</taxon>
        <taxon>Actinomycetota</taxon>
        <taxon>Actinomycetes</taxon>
        <taxon>Micrococcales</taxon>
        <taxon>Microbacteriaceae</taxon>
        <taxon>Amnibacterium</taxon>
    </lineage>
</organism>
<dbReference type="PROSITE" id="PS50931">
    <property type="entry name" value="HTH_LYSR"/>
    <property type="match status" value="1"/>
</dbReference>
<evidence type="ECO:0000313" key="7">
    <source>
        <dbReference type="Proteomes" id="UP000265742"/>
    </source>
</evidence>
<evidence type="ECO:0000256" key="3">
    <source>
        <dbReference type="ARBA" id="ARBA00023125"/>
    </source>
</evidence>
<dbReference type="SUPFAM" id="SSF46785">
    <property type="entry name" value="Winged helix' DNA-binding domain"/>
    <property type="match status" value="1"/>
</dbReference>
<keyword evidence="2" id="KW-0805">Transcription regulation</keyword>